<dbReference type="PIRSF" id="PIRSF006091">
    <property type="entry name" value="E_trnsport_RnfG"/>
    <property type="match status" value="1"/>
</dbReference>
<evidence type="ECO:0000256" key="2">
    <source>
        <dbReference type="ARBA" id="ARBA00022553"/>
    </source>
</evidence>
<protein>
    <recommendedName>
        <fullName evidence="6">Ion-translocating oxidoreductase complex subunit G</fullName>
        <ecNumber evidence="6">7.-.-.-</ecNumber>
    </recommendedName>
    <alternativeName>
        <fullName evidence="6">Rnf electron transport complex subunit G</fullName>
    </alternativeName>
</protein>
<evidence type="ECO:0000313" key="9">
    <source>
        <dbReference type="Proteomes" id="UP000736583"/>
    </source>
</evidence>
<evidence type="ECO:0000256" key="6">
    <source>
        <dbReference type="HAMAP-Rule" id="MF_00479"/>
    </source>
</evidence>
<comment type="subcellular location">
    <subcellularLocation>
        <location evidence="6">Cell membrane</location>
        <topology evidence="6">Single-pass membrane protein</topology>
    </subcellularLocation>
</comment>
<dbReference type="PANTHER" id="PTHR36118:SF1">
    <property type="entry name" value="ION-TRANSLOCATING OXIDOREDUCTASE COMPLEX SUBUNIT G"/>
    <property type="match status" value="1"/>
</dbReference>
<sequence length="192" mass="20369">MKENIKLGVILLIITALSGLILGLSYEGTKEAIEKNGKLDKKELSVIMPEAEVVKDKKIELSKEGSINEVLEAYKGDKKVGYLINVTSKGFHGDIQTMVGISDAGDVTGIKIVSHSETPGVGSKVEKTDFTNKFKEKKIEKGIKLTKTPSGKDDEVEGVTGATVSSTAVVGGVNAAIEFYNNNLKGAVGANE</sequence>
<comment type="caution">
    <text evidence="8">The sequence shown here is derived from an EMBL/GenBank/DDBJ whole genome shotgun (WGS) entry which is preliminary data.</text>
</comment>
<keyword evidence="6" id="KW-0472">Membrane</keyword>
<keyword evidence="6" id="KW-1133">Transmembrane helix</keyword>
<name>A0ABS6EY16_9CLOT</name>
<evidence type="ECO:0000256" key="5">
    <source>
        <dbReference type="ARBA" id="ARBA00022982"/>
    </source>
</evidence>
<keyword evidence="5 6" id="KW-0249">Electron transport</keyword>
<evidence type="ECO:0000256" key="3">
    <source>
        <dbReference type="ARBA" id="ARBA00022630"/>
    </source>
</evidence>
<dbReference type="NCBIfam" id="TIGR01947">
    <property type="entry name" value="rnfG"/>
    <property type="match status" value="1"/>
</dbReference>
<gene>
    <name evidence="6" type="primary">rnfG</name>
    <name evidence="8" type="ORF">KQI89_02090</name>
</gene>
<dbReference type="PANTHER" id="PTHR36118">
    <property type="entry name" value="ION-TRANSLOCATING OXIDOREDUCTASE COMPLEX SUBUNIT G"/>
    <property type="match status" value="1"/>
</dbReference>
<dbReference type="RefSeq" id="WP_032121504.1">
    <property type="nucleotide sequence ID" value="NZ_JAHLQL010000001.1"/>
</dbReference>
<keyword evidence="6" id="KW-0812">Transmembrane</keyword>
<reference evidence="8 9" key="1">
    <citation type="submission" date="2021-06" db="EMBL/GenBank/DDBJ databases">
        <authorList>
            <person name="Sun Q."/>
            <person name="Li D."/>
        </authorList>
    </citation>
    <scope>NUCLEOTIDE SEQUENCE [LARGE SCALE GENOMIC DNA]</scope>
    <source>
        <strain evidence="8 9">MSJ-4</strain>
    </source>
</reference>
<evidence type="ECO:0000256" key="1">
    <source>
        <dbReference type="ARBA" id="ARBA00022448"/>
    </source>
</evidence>
<keyword evidence="6" id="KW-1003">Cell membrane</keyword>
<accession>A0ABS6EY16</accession>
<dbReference type="HAMAP" id="MF_00479">
    <property type="entry name" value="RsxG_RnfG"/>
    <property type="match status" value="1"/>
</dbReference>
<organism evidence="8 9">
    <name type="scientific">Clostridium simiarum</name>
    <dbReference type="NCBI Taxonomy" id="2841506"/>
    <lineage>
        <taxon>Bacteria</taxon>
        <taxon>Bacillati</taxon>
        <taxon>Bacillota</taxon>
        <taxon>Clostridia</taxon>
        <taxon>Eubacteriales</taxon>
        <taxon>Clostridiaceae</taxon>
        <taxon>Clostridium</taxon>
    </lineage>
</organism>
<dbReference type="SMART" id="SM00900">
    <property type="entry name" value="FMN_bind"/>
    <property type="match status" value="1"/>
</dbReference>
<dbReference type="Proteomes" id="UP000736583">
    <property type="component" value="Unassembled WGS sequence"/>
</dbReference>
<keyword evidence="9" id="KW-1185">Reference proteome</keyword>
<dbReference type="InterPro" id="IPR007329">
    <property type="entry name" value="FMN-bd"/>
</dbReference>
<evidence type="ECO:0000256" key="4">
    <source>
        <dbReference type="ARBA" id="ARBA00022643"/>
    </source>
</evidence>
<dbReference type="EC" id="7.-.-.-" evidence="6"/>
<dbReference type="EMBL" id="JAHLQL010000001">
    <property type="protein sequence ID" value="MBU5590544.1"/>
    <property type="molecule type" value="Genomic_DNA"/>
</dbReference>
<feature type="modified residue" description="FMN phosphoryl threonine" evidence="6">
    <location>
        <position position="163"/>
    </location>
</feature>
<keyword evidence="6" id="KW-1278">Translocase</keyword>
<keyword evidence="2 6" id="KW-0597">Phosphoprotein</keyword>
<comment type="cofactor">
    <cofactor evidence="6">
        <name>FMN</name>
        <dbReference type="ChEBI" id="CHEBI:58210"/>
    </cofactor>
</comment>
<comment type="subunit">
    <text evidence="6">The complex is composed of six subunits: RnfA, RnfB, RnfC, RnfD, RnfE and RnfG.</text>
</comment>
<proteinExistence type="inferred from homology"/>
<evidence type="ECO:0000259" key="7">
    <source>
        <dbReference type="SMART" id="SM00900"/>
    </source>
</evidence>
<keyword evidence="1 6" id="KW-0813">Transport</keyword>
<evidence type="ECO:0000313" key="8">
    <source>
        <dbReference type="EMBL" id="MBU5590544.1"/>
    </source>
</evidence>
<keyword evidence="4 6" id="KW-0288">FMN</keyword>
<feature type="domain" description="FMN-binding" evidence="7">
    <location>
        <begin position="90"/>
        <end position="180"/>
    </location>
</feature>
<dbReference type="Pfam" id="PF04205">
    <property type="entry name" value="FMN_bind"/>
    <property type="match status" value="1"/>
</dbReference>
<comment type="function">
    <text evidence="6">Part of a membrane-bound complex that couples electron transfer with translocation of ions across the membrane.</text>
</comment>
<dbReference type="InterPro" id="IPR010209">
    <property type="entry name" value="Ion_transpt_RnfG/RsxG"/>
</dbReference>
<comment type="similarity">
    <text evidence="6">Belongs to the RnfG family.</text>
</comment>
<keyword evidence="3 6" id="KW-0285">Flavoprotein</keyword>